<dbReference type="Proteomes" id="UP000789901">
    <property type="component" value="Unassembled WGS sequence"/>
</dbReference>
<dbReference type="EMBL" id="CAJVQB010040773">
    <property type="protein sequence ID" value="CAG8828782.1"/>
    <property type="molecule type" value="Genomic_DNA"/>
</dbReference>
<feature type="non-terminal residue" evidence="1">
    <location>
        <position position="1"/>
    </location>
</feature>
<organism evidence="1 2">
    <name type="scientific">Gigaspora margarita</name>
    <dbReference type="NCBI Taxonomy" id="4874"/>
    <lineage>
        <taxon>Eukaryota</taxon>
        <taxon>Fungi</taxon>
        <taxon>Fungi incertae sedis</taxon>
        <taxon>Mucoromycota</taxon>
        <taxon>Glomeromycotina</taxon>
        <taxon>Glomeromycetes</taxon>
        <taxon>Diversisporales</taxon>
        <taxon>Gigasporaceae</taxon>
        <taxon>Gigaspora</taxon>
    </lineage>
</organism>
<comment type="caution">
    <text evidence="1">The sequence shown here is derived from an EMBL/GenBank/DDBJ whole genome shotgun (WGS) entry which is preliminary data.</text>
</comment>
<sequence>IEFQNRGATHLHGVYWTTNDISAMITANTIRSTLLDPNQEPELYQKNAHINAQNITDKGLARYITKYISKPEPTHLFNIHDQLYYREYIHARCMGSMELMFLLLGERIVNSLIQVQYLTTDPPTIRSKAVLPLHIIDPLDDDLFWNDKIKKYFSRPLDPVFDSMTYKTYYELYEIKKTNSITSQRTTYYDQLENTVIKRANRILTQHGKPFFYQQLILRLPCRSEPELYGGFLSYRDHFLT</sequence>
<name>A0ABN7WDT9_GIGMA</name>
<evidence type="ECO:0000313" key="2">
    <source>
        <dbReference type="Proteomes" id="UP000789901"/>
    </source>
</evidence>
<reference evidence="1 2" key="1">
    <citation type="submission" date="2021-06" db="EMBL/GenBank/DDBJ databases">
        <authorList>
            <person name="Kallberg Y."/>
            <person name="Tangrot J."/>
            <person name="Rosling A."/>
        </authorList>
    </citation>
    <scope>NUCLEOTIDE SEQUENCE [LARGE SCALE GENOMIC DNA]</scope>
    <source>
        <strain evidence="1 2">120-4 pot B 10/14</strain>
    </source>
</reference>
<keyword evidence="2" id="KW-1185">Reference proteome</keyword>
<protein>
    <submittedName>
        <fullName evidence="1">2880_t:CDS:1</fullName>
    </submittedName>
</protein>
<proteinExistence type="predicted"/>
<accession>A0ABN7WDT9</accession>
<gene>
    <name evidence="1" type="ORF">GMARGA_LOCUS29804</name>
</gene>
<evidence type="ECO:0000313" key="1">
    <source>
        <dbReference type="EMBL" id="CAG8828782.1"/>
    </source>
</evidence>